<dbReference type="GO" id="GO:0030170">
    <property type="term" value="F:pyridoxal phosphate binding"/>
    <property type="evidence" value="ECO:0007669"/>
    <property type="project" value="UniProtKB-UniRule"/>
</dbReference>
<dbReference type="PANTHER" id="PTHR10146:SF14">
    <property type="entry name" value="PYRIDOXAL PHOSPHATE HOMEOSTASIS PROTEIN"/>
    <property type="match status" value="1"/>
</dbReference>
<dbReference type="Pfam" id="PF01168">
    <property type="entry name" value="Ala_racemase_N"/>
    <property type="match status" value="1"/>
</dbReference>
<evidence type="ECO:0000313" key="7">
    <source>
        <dbReference type="Proteomes" id="UP001301350"/>
    </source>
</evidence>
<keyword evidence="1 2" id="KW-0663">Pyridoxal phosphate</keyword>
<feature type="modified residue" description="N6-(pyridoxal phosphate)lysine" evidence="2 3">
    <location>
        <position position="39"/>
    </location>
</feature>
<dbReference type="InterPro" id="IPR001608">
    <property type="entry name" value="Ala_racemase_N"/>
</dbReference>
<dbReference type="PIRSF" id="PIRSF004848">
    <property type="entry name" value="YBL036c_PLPDEIII"/>
    <property type="match status" value="1"/>
</dbReference>
<keyword evidence="7" id="KW-1185">Reference proteome</keyword>
<dbReference type="SUPFAM" id="SSF51419">
    <property type="entry name" value="PLP-binding barrel"/>
    <property type="match status" value="1"/>
</dbReference>
<dbReference type="PANTHER" id="PTHR10146">
    <property type="entry name" value="PROLINE SYNTHETASE CO-TRANSCRIBED BACTERIAL HOMOLOG PROTEIN"/>
    <property type="match status" value="1"/>
</dbReference>
<reference evidence="6 7" key="1">
    <citation type="submission" date="2022-07" db="EMBL/GenBank/DDBJ databases">
        <title>Genome-wide signatures of adaptation to extreme environments.</title>
        <authorList>
            <person name="Cho C.H."/>
            <person name="Yoon H.S."/>
        </authorList>
    </citation>
    <scope>NUCLEOTIDE SEQUENCE [LARGE SCALE GENOMIC DNA]</scope>
    <source>
        <strain evidence="6 7">DBV 063 E5</strain>
    </source>
</reference>
<dbReference type="Proteomes" id="UP001301350">
    <property type="component" value="Unassembled WGS sequence"/>
</dbReference>
<dbReference type="AlphaFoldDB" id="A0AAV9IUN0"/>
<dbReference type="PROSITE" id="PS01211">
    <property type="entry name" value="UPF0001"/>
    <property type="match status" value="1"/>
</dbReference>
<dbReference type="Gene3D" id="3.20.20.10">
    <property type="entry name" value="Alanine racemase"/>
    <property type="match status" value="1"/>
</dbReference>
<organism evidence="6 7">
    <name type="scientific">Cyanidium caldarium</name>
    <name type="common">Red alga</name>
    <dbReference type="NCBI Taxonomy" id="2771"/>
    <lineage>
        <taxon>Eukaryota</taxon>
        <taxon>Rhodophyta</taxon>
        <taxon>Bangiophyceae</taxon>
        <taxon>Cyanidiales</taxon>
        <taxon>Cyanidiaceae</taxon>
        <taxon>Cyanidium</taxon>
    </lineage>
</organism>
<dbReference type="NCBIfam" id="TIGR00044">
    <property type="entry name" value="YggS family pyridoxal phosphate-dependent enzyme"/>
    <property type="match status" value="1"/>
</dbReference>
<comment type="caution">
    <text evidence="6">The sequence shown here is derived from an EMBL/GenBank/DDBJ whole genome shotgun (WGS) entry which is preliminary data.</text>
</comment>
<comment type="function">
    <text evidence="2">Pyridoxal 5'-phosphate (PLP)-binding protein, which may be involved in intracellular homeostatic regulation of pyridoxal 5'-phosphate (PLP), the active form of vitamin B6.</text>
</comment>
<dbReference type="FunFam" id="3.20.20.10:FF:000018">
    <property type="entry name" value="Pyridoxal phosphate homeostasis protein"/>
    <property type="match status" value="1"/>
</dbReference>
<feature type="domain" description="Alanine racemase N-terminal" evidence="5">
    <location>
        <begin position="11"/>
        <end position="240"/>
    </location>
</feature>
<dbReference type="EMBL" id="JANCYW010000006">
    <property type="protein sequence ID" value="KAK4535793.1"/>
    <property type="molecule type" value="Genomic_DNA"/>
</dbReference>
<evidence type="ECO:0000256" key="4">
    <source>
        <dbReference type="RuleBase" id="RU004514"/>
    </source>
</evidence>
<dbReference type="InterPro" id="IPR011078">
    <property type="entry name" value="PyrdxlP_homeostasis"/>
</dbReference>
<sequence>MTSNTGIADRLQSVRNRIASAAQRVGRSPETVRLVAVGKTKPAALIQEAFESGQVHFGENYVQELVDKARQLPESLRWHFIGHLQTNKARSLLSVPNVWCVESVDRAKVASTLNRLVGELRGPDSRLNVMVQVNTSGEANKAGVSPEQAPELARYIATECPALHLLGLMTIGAPDDSDEPAAFRLLRETRERVQAVLEQEASAAVARPLELSMGMSDDFEAAVRMGSTNVRVGSVIFGARVYH</sequence>
<dbReference type="HAMAP" id="MF_02087">
    <property type="entry name" value="PLP_homeostasis"/>
    <property type="match status" value="1"/>
</dbReference>
<protein>
    <recommendedName>
        <fullName evidence="2">Pyridoxal phosphate homeostasis protein</fullName>
        <shortName evidence="2">PLP homeostasis protein</shortName>
    </recommendedName>
</protein>
<evidence type="ECO:0000256" key="2">
    <source>
        <dbReference type="HAMAP-Rule" id="MF_03225"/>
    </source>
</evidence>
<evidence type="ECO:0000256" key="1">
    <source>
        <dbReference type="ARBA" id="ARBA00022898"/>
    </source>
</evidence>
<evidence type="ECO:0000256" key="3">
    <source>
        <dbReference type="PIRSR" id="PIRSR004848-1"/>
    </source>
</evidence>
<comment type="cofactor">
    <cofactor evidence="3">
        <name>pyridoxal 5'-phosphate</name>
        <dbReference type="ChEBI" id="CHEBI:597326"/>
    </cofactor>
</comment>
<accession>A0AAV9IUN0</accession>
<gene>
    <name evidence="6" type="ORF">CDCA_CDCA06G1818</name>
</gene>
<proteinExistence type="inferred from homology"/>
<evidence type="ECO:0000313" key="6">
    <source>
        <dbReference type="EMBL" id="KAK4535793.1"/>
    </source>
</evidence>
<evidence type="ECO:0000259" key="5">
    <source>
        <dbReference type="Pfam" id="PF01168"/>
    </source>
</evidence>
<dbReference type="InterPro" id="IPR029066">
    <property type="entry name" value="PLP-binding_barrel"/>
</dbReference>
<name>A0AAV9IUN0_CYACA</name>
<comment type="similarity">
    <text evidence="2 4">Belongs to the pyridoxal phosphate-binding protein YggS/PROSC family.</text>
</comment>
<dbReference type="CDD" id="cd06822">
    <property type="entry name" value="PLPDE_III_YBL036c_euk"/>
    <property type="match status" value="1"/>
</dbReference>